<evidence type="ECO:0000259" key="7">
    <source>
        <dbReference type="Pfam" id="PF06110"/>
    </source>
</evidence>
<gene>
    <name evidence="8" type="ORF">R5R35_003027</name>
</gene>
<dbReference type="GO" id="GO:0047134">
    <property type="term" value="F:protein-disulfide reductase [NAD(P)H] activity"/>
    <property type="evidence" value="ECO:0007669"/>
    <property type="project" value="InterPro"/>
</dbReference>
<evidence type="ECO:0000256" key="4">
    <source>
        <dbReference type="ARBA" id="ARBA00022490"/>
    </source>
</evidence>
<dbReference type="Gene3D" id="3.40.30.10">
    <property type="entry name" value="Glutaredoxin"/>
    <property type="match status" value="1"/>
</dbReference>
<protein>
    <recommendedName>
        <fullName evidence="3">Thioredoxin domain-containing protein 17</fullName>
    </recommendedName>
</protein>
<evidence type="ECO:0000256" key="6">
    <source>
        <dbReference type="ARBA" id="ARBA00023284"/>
    </source>
</evidence>
<accession>A0AAN9VSS0</accession>
<evidence type="ECO:0000256" key="5">
    <source>
        <dbReference type="ARBA" id="ARBA00023157"/>
    </source>
</evidence>
<evidence type="ECO:0000256" key="1">
    <source>
        <dbReference type="ARBA" id="ARBA00004496"/>
    </source>
</evidence>
<keyword evidence="6" id="KW-0676">Redox-active center</keyword>
<name>A0AAN9VSS0_9ORTH</name>
<dbReference type="InterPro" id="IPR010357">
    <property type="entry name" value="TXNDC17_dom"/>
</dbReference>
<dbReference type="SUPFAM" id="SSF52833">
    <property type="entry name" value="Thioredoxin-like"/>
    <property type="match status" value="1"/>
</dbReference>
<evidence type="ECO:0000313" key="8">
    <source>
        <dbReference type="EMBL" id="KAK7868151.1"/>
    </source>
</evidence>
<feature type="domain" description="Thioredoxin" evidence="7">
    <location>
        <begin position="9"/>
        <end position="126"/>
    </location>
</feature>
<dbReference type="InterPro" id="IPR045108">
    <property type="entry name" value="TXNDC17-like"/>
</dbReference>
<dbReference type="Proteomes" id="UP001378592">
    <property type="component" value="Unassembled WGS sequence"/>
</dbReference>
<dbReference type="PANTHER" id="PTHR12452">
    <property type="entry name" value="42-9-9 PROTEIN-RELATED"/>
    <property type="match status" value="1"/>
</dbReference>
<dbReference type="FunFam" id="3.40.30.10:FF:000124">
    <property type="entry name" value="Thioredoxin domain-containing 17"/>
    <property type="match status" value="1"/>
</dbReference>
<dbReference type="PANTHER" id="PTHR12452:SF0">
    <property type="entry name" value="THIOREDOXIN DOMAIN-CONTAINING PROTEIN 17"/>
    <property type="match status" value="1"/>
</dbReference>
<reference evidence="8 9" key="1">
    <citation type="submission" date="2024-03" db="EMBL/GenBank/DDBJ databases">
        <title>The genome assembly and annotation of the cricket Gryllus longicercus Weissman &amp; Gray.</title>
        <authorList>
            <person name="Szrajer S."/>
            <person name="Gray D."/>
            <person name="Ylla G."/>
        </authorList>
    </citation>
    <scope>NUCLEOTIDE SEQUENCE [LARGE SCALE GENOMIC DNA]</scope>
    <source>
        <strain evidence="8">DAG 2021-001</strain>
        <tissue evidence="8">Whole body minus gut</tissue>
    </source>
</reference>
<comment type="similarity">
    <text evidence="2">Belongs to the thioredoxin family.</text>
</comment>
<keyword evidence="5" id="KW-1015">Disulfide bond</keyword>
<dbReference type="CDD" id="cd02952">
    <property type="entry name" value="TRP14_like"/>
    <property type="match status" value="1"/>
</dbReference>
<evidence type="ECO:0000256" key="3">
    <source>
        <dbReference type="ARBA" id="ARBA00016949"/>
    </source>
</evidence>
<comment type="subcellular location">
    <subcellularLocation>
        <location evidence="1">Cytoplasm</location>
    </subcellularLocation>
</comment>
<dbReference type="EMBL" id="JAZDUA010000099">
    <property type="protein sequence ID" value="KAK7868151.1"/>
    <property type="molecule type" value="Genomic_DNA"/>
</dbReference>
<sequence>MDLKAVTHVDGYEEFVKTVAELEKNNKPIFILFSGSLDESGENWCSDCREAEPVIQEALASLPENAQFLHVGVGPRDEWRDQNNPFRKQSNLKLKCVPTLMRWKAPERLEEAECKKLDLVKMLFEEED</sequence>
<evidence type="ECO:0000313" key="9">
    <source>
        <dbReference type="Proteomes" id="UP001378592"/>
    </source>
</evidence>
<dbReference type="Pfam" id="PF06110">
    <property type="entry name" value="TXD17-like_Trx"/>
    <property type="match status" value="1"/>
</dbReference>
<organism evidence="8 9">
    <name type="scientific">Gryllus longicercus</name>
    <dbReference type="NCBI Taxonomy" id="2509291"/>
    <lineage>
        <taxon>Eukaryota</taxon>
        <taxon>Metazoa</taxon>
        <taxon>Ecdysozoa</taxon>
        <taxon>Arthropoda</taxon>
        <taxon>Hexapoda</taxon>
        <taxon>Insecta</taxon>
        <taxon>Pterygota</taxon>
        <taxon>Neoptera</taxon>
        <taxon>Polyneoptera</taxon>
        <taxon>Orthoptera</taxon>
        <taxon>Ensifera</taxon>
        <taxon>Gryllidea</taxon>
        <taxon>Grylloidea</taxon>
        <taxon>Gryllidae</taxon>
        <taxon>Gryllinae</taxon>
        <taxon>Gryllus</taxon>
    </lineage>
</organism>
<evidence type="ECO:0000256" key="2">
    <source>
        <dbReference type="ARBA" id="ARBA00008987"/>
    </source>
</evidence>
<dbReference type="AlphaFoldDB" id="A0AAN9VSS0"/>
<comment type="caution">
    <text evidence="8">The sequence shown here is derived from an EMBL/GenBank/DDBJ whole genome shotgun (WGS) entry which is preliminary data.</text>
</comment>
<keyword evidence="4" id="KW-0963">Cytoplasm</keyword>
<keyword evidence="9" id="KW-1185">Reference proteome</keyword>
<dbReference type="InterPro" id="IPR036249">
    <property type="entry name" value="Thioredoxin-like_sf"/>
</dbReference>
<proteinExistence type="inferred from homology"/>
<dbReference type="GO" id="GO:0005829">
    <property type="term" value="C:cytosol"/>
    <property type="evidence" value="ECO:0007669"/>
    <property type="project" value="TreeGrafter"/>
</dbReference>